<sequence length="291" mass="31936">MKNLTRETVRGGLRERWAEEKTQSQELGGGFRRLIEGEAMFLISAHLSWKNWMKARNLTFLMVHGLKDLLFQSPTDRYRQDFSKAGPWPFITRLARNTISPIINHPKPFPALPPLATSREKGKQVIQDNSSHSASTKPTYFQSFLAESSSKAGTSSIVNLDKHCDDKPIICSTTPASLSPSTTVKAVKNIHQGNINKSASVSVATSIMLSVATPPAYVHVPPQNSSRPFSQDSTPVATNSTLVTSIPLDFSVATISTATTTSPTFTHMRIECHLFSLTGSMFPLVVMCVLC</sequence>
<evidence type="ECO:0000313" key="2">
    <source>
        <dbReference type="Proteomes" id="UP000583929"/>
    </source>
</evidence>
<accession>A0A7J6GKN7</accession>
<protein>
    <submittedName>
        <fullName evidence="1">Uncharacterized protein</fullName>
    </submittedName>
</protein>
<dbReference type="AlphaFoldDB" id="A0A7J6GKN7"/>
<comment type="caution">
    <text evidence="1">The sequence shown here is derived from an EMBL/GenBank/DDBJ whole genome shotgun (WGS) entry which is preliminary data.</text>
</comment>
<organism evidence="1 2">
    <name type="scientific">Cannabis sativa</name>
    <name type="common">Hemp</name>
    <name type="synonym">Marijuana</name>
    <dbReference type="NCBI Taxonomy" id="3483"/>
    <lineage>
        <taxon>Eukaryota</taxon>
        <taxon>Viridiplantae</taxon>
        <taxon>Streptophyta</taxon>
        <taxon>Embryophyta</taxon>
        <taxon>Tracheophyta</taxon>
        <taxon>Spermatophyta</taxon>
        <taxon>Magnoliopsida</taxon>
        <taxon>eudicotyledons</taxon>
        <taxon>Gunneridae</taxon>
        <taxon>Pentapetalae</taxon>
        <taxon>rosids</taxon>
        <taxon>fabids</taxon>
        <taxon>Rosales</taxon>
        <taxon>Cannabaceae</taxon>
        <taxon>Cannabis</taxon>
    </lineage>
</organism>
<dbReference type="EMBL" id="JAATIQ010000098">
    <property type="protein sequence ID" value="KAF4383378.1"/>
    <property type="molecule type" value="Genomic_DNA"/>
</dbReference>
<proteinExistence type="predicted"/>
<gene>
    <name evidence="1" type="ORF">G4B88_023952</name>
</gene>
<keyword evidence="2" id="KW-1185">Reference proteome</keyword>
<reference evidence="1 2" key="1">
    <citation type="journal article" date="2020" name="bioRxiv">
        <title>Sequence and annotation of 42 cannabis genomes reveals extensive copy number variation in cannabinoid synthesis and pathogen resistance genes.</title>
        <authorList>
            <person name="Mckernan K.J."/>
            <person name="Helbert Y."/>
            <person name="Kane L.T."/>
            <person name="Ebling H."/>
            <person name="Zhang L."/>
            <person name="Liu B."/>
            <person name="Eaton Z."/>
            <person name="Mclaughlin S."/>
            <person name="Kingan S."/>
            <person name="Baybayan P."/>
            <person name="Concepcion G."/>
            <person name="Jordan M."/>
            <person name="Riva A."/>
            <person name="Barbazuk W."/>
            <person name="Harkins T."/>
        </authorList>
    </citation>
    <scope>NUCLEOTIDE SEQUENCE [LARGE SCALE GENOMIC DNA]</scope>
    <source>
        <strain evidence="2">cv. Jamaican Lion 4</strain>
        <tissue evidence="1">Leaf</tissue>
    </source>
</reference>
<dbReference type="Proteomes" id="UP000583929">
    <property type="component" value="Unassembled WGS sequence"/>
</dbReference>
<evidence type="ECO:0000313" key="1">
    <source>
        <dbReference type="EMBL" id="KAF4383378.1"/>
    </source>
</evidence>
<name>A0A7J6GKN7_CANSA</name>